<reference evidence="1 2" key="1">
    <citation type="submission" date="2024-05" db="EMBL/GenBank/DDBJ databases">
        <title>Genome sequencing and assembly of Indian major carp, Cirrhinus mrigala (Hamilton, 1822).</title>
        <authorList>
            <person name="Mohindra V."/>
            <person name="Chowdhury L.M."/>
            <person name="Lal K."/>
            <person name="Jena J.K."/>
        </authorList>
    </citation>
    <scope>NUCLEOTIDE SEQUENCE [LARGE SCALE GENOMIC DNA]</scope>
    <source>
        <strain evidence="1">CM1030</strain>
        <tissue evidence="1">Blood</tissue>
    </source>
</reference>
<evidence type="ECO:0000313" key="1">
    <source>
        <dbReference type="EMBL" id="KAL0172571.1"/>
    </source>
</evidence>
<protein>
    <submittedName>
        <fullName evidence="1">Uncharacterized protein</fullName>
    </submittedName>
</protein>
<feature type="non-terminal residue" evidence="1">
    <location>
        <position position="75"/>
    </location>
</feature>
<evidence type="ECO:0000313" key="2">
    <source>
        <dbReference type="Proteomes" id="UP001529510"/>
    </source>
</evidence>
<comment type="caution">
    <text evidence="1">The sequence shown here is derived from an EMBL/GenBank/DDBJ whole genome shotgun (WGS) entry which is preliminary data.</text>
</comment>
<name>A0ABD0PFZ0_CIRMR</name>
<proteinExistence type="predicted"/>
<keyword evidence="2" id="KW-1185">Reference proteome</keyword>
<dbReference type="EMBL" id="JAMKFB020000016">
    <property type="protein sequence ID" value="KAL0172571.1"/>
    <property type="molecule type" value="Genomic_DNA"/>
</dbReference>
<gene>
    <name evidence="1" type="ORF">M9458_032882</name>
</gene>
<organism evidence="1 2">
    <name type="scientific">Cirrhinus mrigala</name>
    <name type="common">Mrigala</name>
    <dbReference type="NCBI Taxonomy" id="683832"/>
    <lineage>
        <taxon>Eukaryota</taxon>
        <taxon>Metazoa</taxon>
        <taxon>Chordata</taxon>
        <taxon>Craniata</taxon>
        <taxon>Vertebrata</taxon>
        <taxon>Euteleostomi</taxon>
        <taxon>Actinopterygii</taxon>
        <taxon>Neopterygii</taxon>
        <taxon>Teleostei</taxon>
        <taxon>Ostariophysi</taxon>
        <taxon>Cypriniformes</taxon>
        <taxon>Cyprinidae</taxon>
        <taxon>Labeoninae</taxon>
        <taxon>Labeonini</taxon>
        <taxon>Cirrhinus</taxon>
    </lineage>
</organism>
<accession>A0ABD0PFZ0</accession>
<sequence>ACFSVLYPEPEVEFAGVTETQPYMRSGSLDGFSRCPVLKLLTVNGDQVHMVLFAVTRSFGPRQVLTDQNQVFFGT</sequence>
<feature type="non-terminal residue" evidence="1">
    <location>
        <position position="1"/>
    </location>
</feature>
<dbReference type="AlphaFoldDB" id="A0ABD0PFZ0"/>
<dbReference type="Proteomes" id="UP001529510">
    <property type="component" value="Unassembled WGS sequence"/>
</dbReference>